<proteinExistence type="predicted"/>
<evidence type="ECO:0000313" key="2">
    <source>
        <dbReference type="Proteomes" id="UP000030686"/>
    </source>
</evidence>
<organism evidence="1 2">
    <name type="scientific">Penicillium roqueforti (strain FM164)</name>
    <dbReference type="NCBI Taxonomy" id="1365484"/>
    <lineage>
        <taxon>Eukaryota</taxon>
        <taxon>Fungi</taxon>
        <taxon>Dikarya</taxon>
        <taxon>Ascomycota</taxon>
        <taxon>Pezizomycotina</taxon>
        <taxon>Eurotiomycetes</taxon>
        <taxon>Eurotiomycetidae</taxon>
        <taxon>Eurotiales</taxon>
        <taxon>Aspergillaceae</taxon>
        <taxon>Penicillium</taxon>
    </lineage>
</organism>
<protein>
    <submittedName>
        <fullName evidence="1">Uncharacterized protein</fullName>
    </submittedName>
</protein>
<accession>W6QQF0</accession>
<reference evidence="1" key="1">
    <citation type="journal article" date="2014" name="Nat. Commun.">
        <title>Multiple recent horizontal transfers of a large genomic region in cheese making fungi.</title>
        <authorList>
            <person name="Cheeseman K."/>
            <person name="Ropars J."/>
            <person name="Renault P."/>
            <person name="Dupont J."/>
            <person name="Gouzy J."/>
            <person name="Branca A."/>
            <person name="Abraham A.L."/>
            <person name="Ceppi M."/>
            <person name="Conseiller E."/>
            <person name="Debuchy R."/>
            <person name="Malagnac F."/>
            <person name="Goarin A."/>
            <person name="Silar P."/>
            <person name="Lacoste S."/>
            <person name="Sallet E."/>
            <person name="Bensimon A."/>
            <person name="Giraud T."/>
            <person name="Brygoo Y."/>
        </authorList>
    </citation>
    <scope>NUCLEOTIDE SEQUENCE [LARGE SCALE GENOMIC DNA]</scope>
    <source>
        <strain evidence="1">FM164</strain>
    </source>
</reference>
<dbReference type="Proteomes" id="UP000030686">
    <property type="component" value="Unassembled WGS sequence"/>
</dbReference>
<gene>
    <name evidence="1" type="ORF">PROQFM164_S05g000117</name>
</gene>
<keyword evidence="2" id="KW-1185">Reference proteome</keyword>
<dbReference type="OrthoDB" id="10512065at2759"/>
<dbReference type="AlphaFoldDB" id="W6QQF0"/>
<name>W6QQF0_PENRF</name>
<dbReference type="EMBL" id="HG792019">
    <property type="protein sequence ID" value="CDM36284.1"/>
    <property type="molecule type" value="Genomic_DNA"/>
</dbReference>
<sequence length="110" mass="13041">MLAADFDGRHLIFKLAENGRTIYRSPEIIRLSERPNEPRATSAQYHLCKTLNDRLPFIFRCSSTTFALAPRNPSAYLWLRRVRMTTWWNLWRYLHLSKTSTLRLAKMISL</sequence>
<evidence type="ECO:0000313" key="1">
    <source>
        <dbReference type="EMBL" id="CDM36284.1"/>
    </source>
</evidence>